<reference evidence="1" key="1">
    <citation type="submission" date="2013-07" db="EMBL/GenBank/DDBJ databases">
        <title>The genome of an arbuscular mycorrhizal fungus provides insights into the evolution of the oldest plant symbiosis.</title>
        <authorList>
            <consortium name="DOE Joint Genome Institute"/>
            <person name="Tisserant E."/>
            <person name="Malbreil M."/>
            <person name="Kuo A."/>
            <person name="Kohler A."/>
            <person name="Symeonidi A."/>
            <person name="Balestrini R."/>
            <person name="Charron P."/>
            <person name="Duensing N."/>
            <person name="Frei-dit-Frey N."/>
            <person name="Gianinazzi-Pearson V."/>
            <person name="Gilbert B."/>
            <person name="Handa Y."/>
            <person name="Hijri M."/>
            <person name="Kaul R."/>
            <person name="Kawaguchi M."/>
            <person name="Krajinski F."/>
            <person name="Lammers P."/>
            <person name="Lapierre D."/>
            <person name="Masclaux F.G."/>
            <person name="Murat C."/>
            <person name="Morin E."/>
            <person name="Ndikumana S."/>
            <person name="Pagni M."/>
            <person name="Petitpierre D."/>
            <person name="Requena N."/>
            <person name="Rosikiewicz P."/>
            <person name="Riley R."/>
            <person name="Saito K."/>
            <person name="San Clemente H."/>
            <person name="Shapiro H."/>
            <person name="van Tuinen D."/>
            <person name="Becard G."/>
            <person name="Bonfante P."/>
            <person name="Paszkowski U."/>
            <person name="Shachar-Hill Y."/>
            <person name="Young J.P."/>
            <person name="Sanders I.R."/>
            <person name="Henrissat B."/>
            <person name="Rensing S.A."/>
            <person name="Grigoriev I.V."/>
            <person name="Corradi N."/>
            <person name="Roux C."/>
            <person name="Martin F."/>
        </authorList>
    </citation>
    <scope>NUCLEOTIDE SEQUENCE</scope>
    <source>
        <strain evidence="1">DAOM 197198</strain>
    </source>
</reference>
<sequence>MCKYHTNEELCNNIVIGDPTRNLPKPINYRPGYDMDYIGAYYGRNNRLTEAGKEFDALSVVKPVYIIDSAYLWDLEKIDDVKPKRYILNVGVVHIYEVKARDSMKHH</sequence>
<protein>
    <submittedName>
        <fullName evidence="1">Uncharacterized protein</fullName>
    </submittedName>
</protein>
<proteinExistence type="predicted"/>
<name>U9UNB9_RHIID</name>
<accession>U9UNB9</accession>
<dbReference type="AlphaFoldDB" id="U9UNB9"/>
<dbReference type="HOGENOM" id="CLU_2211318_0_0_1"/>
<dbReference type="EMBL" id="KI277740">
    <property type="protein sequence ID" value="ESA20013.1"/>
    <property type="molecule type" value="Genomic_DNA"/>
</dbReference>
<gene>
    <name evidence="1" type="ORF">GLOINDRAFT_18988</name>
</gene>
<organism evidence="1">
    <name type="scientific">Rhizophagus irregularis (strain DAOM 181602 / DAOM 197198 / MUCL 43194)</name>
    <name type="common">Arbuscular mycorrhizal fungus</name>
    <name type="synonym">Glomus intraradices</name>
    <dbReference type="NCBI Taxonomy" id="747089"/>
    <lineage>
        <taxon>Eukaryota</taxon>
        <taxon>Fungi</taxon>
        <taxon>Fungi incertae sedis</taxon>
        <taxon>Mucoromycota</taxon>
        <taxon>Glomeromycotina</taxon>
        <taxon>Glomeromycetes</taxon>
        <taxon>Glomerales</taxon>
        <taxon>Glomeraceae</taxon>
        <taxon>Rhizophagus</taxon>
    </lineage>
</organism>
<evidence type="ECO:0000313" key="1">
    <source>
        <dbReference type="EMBL" id="ESA20013.1"/>
    </source>
</evidence>